<keyword evidence="1" id="KW-0732">Signal</keyword>
<evidence type="ECO:0000256" key="1">
    <source>
        <dbReference type="SAM" id="SignalP"/>
    </source>
</evidence>
<dbReference type="EMBL" id="ASPP01001568">
    <property type="protein sequence ID" value="ETO35468.1"/>
    <property type="molecule type" value="Genomic_DNA"/>
</dbReference>
<reference evidence="3 4" key="1">
    <citation type="journal article" date="2013" name="Curr. Biol.">
        <title>The Genome of the Foraminiferan Reticulomyxa filosa.</title>
        <authorList>
            <person name="Glockner G."/>
            <person name="Hulsmann N."/>
            <person name="Schleicher M."/>
            <person name="Noegel A.A."/>
            <person name="Eichinger L."/>
            <person name="Gallinger C."/>
            <person name="Pawlowski J."/>
            <person name="Sierra R."/>
            <person name="Euteneuer U."/>
            <person name="Pillet L."/>
            <person name="Moustafa A."/>
            <person name="Platzer M."/>
            <person name="Groth M."/>
            <person name="Szafranski K."/>
            <person name="Schliwa M."/>
        </authorList>
    </citation>
    <scope>NUCLEOTIDE SEQUENCE [LARGE SCALE GENOMIC DNA]</scope>
</reference>
<dbReference type="InterPro" id="IPR036770">
    <property type="entry name" value="Ankyrin_rpt-contain_sf"/>
</dbReference>
<dbReference type="InterPro" id="IPR016024">
    <property type="entry name" value="ARM-type_fold"/>
</dbReference>
<feature type="domain" description="NACHT" evidence="2">
    <location>
        <begin position="168"/>
        <end position="299"/>
    </location>
</feature>
<dbReference type="Proteomes" id="UP000023152">
    <property type="component" value="Unassembled WGS sequence"/>
</dbReference>
<feature type="chain" id="PRO_5004977373" evidence="1">
    <location>
        <begin position="26"/>
        <end position="1519"/>
    </location>
</feature>
<comment type="caution">
    <text evidence="3">The sequence shown here is derived from an EMBL/GenBank/DDBJ whole genome shotgun (WGS) entry which is preliminary data.</text>
</comment>
<sequence length="1519" mass="178742">MTGQYWKFKKLLVVWILQINFYANLRKMDKNRCVTKFLVEKDLERFQKRIARSDSATFEATKAKLKEYYKSQDKLVPLFDDHEQSINACYIRLALLNQKRFLERKEQITKKMRNNEERQGKCTNTLDYPFIYDDEQETIEEQDNWNIKEGELEVQDIWNTKEGELEVRHISIRGEAGCGKSVLTQRIAYLWANDQMWNNRFQWLLHIPFRKISHIFDNKKNNNTNNIKDQWSKIVAELNIPQWNQNNTNIVYSKNGLLILDGFDEIANELNQKPGMQQWLQYCTGNINYSIIITSRPNAMCSYLRKPRLFNVIGFQSQDIRKYVYAYFQNVSNDYNDNHCQTEILIKKLNNNPNLKLLSHTPLYLRLLCFFARQQTIKEQEKKEEKDVRNKSELDELNNISISKLYKKLLECYMKWNWIKFNGTKDKPNEQNMFSIFEMEIDYLSRIAWEGLKYGQAIISCEIQQKVLYIINNKYPREHISVMSQWSRIHSFGFLQGQESMNPLYPIDSVYFPHLTFQEWFSAYYLVNCLYQSNETKEHQEVCSILINEQITPKYAMMIPFMAGILYDNIENGKDSSGSGLLYFWKLLHFSPPQLTPIHQTMLYIRCLDACKADAESPFLSSQLRDCHRTIIHSFKSWLIAWITFDKDIDYIHNSGPMLIRPLNNVMTMHLPTLQYVLVHPDIHSCIIEQLIQFKSRILQPQNGYHTYYNRWKRVIDDGLYLLSYLCISTETSDIVLQCLELTLRRGFHGHSYLYRAILMKLKEDQLDGVFKFLTTALSEKDIHTSVAETLIEVASKLNERQEKDVVQIFMNELNCKNDMCSCVKLLSSITVKLRAEAFEGIFMKMKEENLNVVLRHLSKKLHSNDFFVRAFEYISVKLNERQLKYSVECLIDGLNDKNIALHQECVKLLIRLSIKWSQGQLNSAFKCFLDRLNGVANCRYTDYIKNILMQLKGEYLDSAFQYLINGIDSNQQRMRKVCVNFLAAAPIRWNKVQLDTVFICLMTKYVRYSCAKTIQKLLLQLDDKQINNAFDYLISGFKDKNKSVQYSCAESLGKITQKLNQNQLNIAFQLMIKKLNNKNEDILVRMSCAESLGSISMKLNQIQLNNTLKYLMEGLNDEKENRFVRKYCAHSIERLLMKLDKINKNACIRVPLKQSLKTVLTKFKEKQFNYTFMLLCNEPKDEDGYIRSYCVKELKKFLLQLNGQQFNTAFKVLVDGLKDKHKYSCAIVIYGVALELNRTQMNKAFKYLLYGLKDEDVYVRTSCMRTLKILALKLKRKQLTKVFKYLVYDLNNENGNILYPHVNTLETFVIKLNDKQLYLLTKYCLQILKKRNEVIRILSSMSENMWQRVVMHVLKRNISTKKNKFGKKYPHQSQLNDVEMEILAFAIEWGFPIKQKWHVDDAILHPCCNNLSDTSKRKGRYNIVCESAQSGNMFQLVSALKHHRIDINDAFNEYGHAPLLLAINYKHWDIARYCIGQGAWIDVRGGTFDEITLQTSVECIVKKIGKEKKDDNLDKTAY</sequence>
<dbReference type="SUPFAM" id="SSF52540">
    <property type="entry name" value="P-loop containing nucleoside triphosphate hydrolases"/>
    <property type="match status" value="1"/>
</dbReference>
<dbReference type="Pfam" id="PF05729">
    <property type="entry name" value="NACHT"/>
    <property type="match status" value="1"/>
</dbReference>
<proteinExistence type="predicted"/>
<dbReference type="OrthoDB" id="427518at2759"/>
<organism evidence="3 4">
    <name type="scientific">Reticulomyxa filosa</name>
    <dbReference type="NCBI Taxonomy" id="46433"/>
    <lineage>
        <taxon>Eukaryota</taxon>
        <taxon>Sar</taxon>
        <taxon>Rhizaria</taxon>
        <taxon>Retaria</taxon>
        <taxon>Foraminifera</taxon>
        <taxon>Monothalamids</taxon>
        <taxon>Reticulomyxidae</taxon>
        <taxon>Reticulomyxa</taxon>
    </lineage>
</organism>
<dbReference type="SUPFAM" id="SSF48403">
    <property type="entry name" value="Ankyrin repeat"/>
    <property type="match status" value="1"/>
</dbReference>
<evidence type="ECO:0000313" key="3">
    <source>
        <dbReference type="EMBL" id="ETO35468.1"/>
    </source>
</evidence>
<dbReference type="Gene3D" id="3.40.50.300">
    <property type="entry name" value="P-loop containing nucleotide triphosphate hydrolases"/>
    <property type="match status" value="1"/>
</dbReference>
<dbReference type="PANTHER" id="PTHR46844:SF1">
    <property type="entry name" value="SLR5058 PROTEIN"/>
    <property type="match status" value="1"/>
</dbReference>
<dbReference type="PANTHER" id="PTHR46844">
    <property type="entry name" value="SLR5058 PROTEIN"/>
    <property type="match status" value="1"/>
</dbReference>
<evidence type="ECO:0000259" key="2">
    <source>
        <dbReference type="PROSITE" id="PS50837"/>
    </source>
</evidence>
<dbReference type="InterPro" id="IPR011989">
    <property type="entry name" value="ARM-like"/>
</dbReference>
<dbReference type="PROSITE" id="PS50837">
    <property type="entry name" value="NACHT"/>
    <property type="match status" value="1"/>
</dbReference>
<keyword evidence="4" id="KW-1185">Reference proteome</keyword>
<dbReference type="Gene3D" id="1.25.10.10">
    <property type="entry name" value="Leucine-rich Repeat Variant"/>
    <property type="match status" value="3"/>
</dbReference>
<dbReference type="InterPro" id="IPR007111">
    <property type="entry name" value="NACHT_NTPase"/>
</dbReference>
<dbReference type="InterPro" id="IPR027417">
    <property type="entry name" value="P-loop_NTPase"/>
</dbReference>
<accession>X6PBH9</accession>
<gene>
    <name evidence="3" type="ORF">RFI_01589</name>
</gene>
<feature type="non-terminal residue" evidence="3">
    <location>
        <position position="1519"/>
    </location>
</feature>
<evidence type="ECO:0000313" key="4">
    <source>
        <dbReference type="Proteomes" id="UP000023152"/>
    </source>
</evidence>
<feature type="signal peptide" evidence="1">
    <location>
        <begin position="1"/>
        <end position="25"/>
    </location>
</feature>
<dbReference type="SUPFAM" id="SSF48371">
    <property type="entry name" value="ARM repeat"/>
    <property type="match status" value="1"/>
</dbReference>
<protein>
    <submittedName>
        <fullName evidence="3">NACHT domain-containing protein</fullName>
    </submittedName>
</protein>
<name>X6PBH9_RETFI</name>